<dbReference type="GeneID" id="4617908"/>
<dbReference type="SUPFAM" id="SSF51905">
    <property type="entry name" value="FAD/NAD(P)-binding domain"/>
    <property type="match status" value="1"/>
</dbReference>
<dbReference type="Pfam" id="PF07992">
    <property type="entry name" value="Pyr_redox_2"/>
    <property type="match status" value="1"/>
</dbReference>
<sequence>MSCTSAVFCTPRASREDELVADVIIVGGGFGGLVTALELKRYGYRPRVVYIGHLGGHHILGNAPRYSDYIDVQSIISKARELDVIEGFFDGIYIYHKGIKYRVRYKHLVLATGGFDAPITFPNSIKAPQKTAEEVLLQQPTGLKIAVWGTTEWGLRTALTLKRLGNDVIVLDNSAYIRDTKYFEKVKKTIDFPIATSVRIKSYDRGVLKYNVITEKRTIEKREEKLDLIVSTVRMVNPYVVTKLGFKVYYSFELNSLIPRRTNLGELLTLDDTGRAVGGSNIYVTGHLYGAVRENHIVEQARLLAMYIASKDGLEDGEKVKDGLGKFLATLAVEANWLYNLGNRLEYGTDNTGRYIEPNVIDVPHWASYWPQEEDIEGVIICPCDNTPIDKVLKEVKEANRLKEIKTKITHKDVELLRQLKLPQLSFGESVCAESMCLPYATIILGALLGQKPSYFIYGKLPQ</sequence>
<dbReference type="InterPro" id="IPR036188">
    <property type="entry name" value="FAD/NAD-bd_sf"/>
</dbReference>
<dbReference type="eggNOG" id="arCOG01300">
    <property type="taxonomic scope" value="Archaea"/>
</dbReference>
<dbReference type="EMBL" id="CP000504">
    <property type="protein sequence ID" value="ABL88233.1"/>
    <property type="molecule type" value="Genomic_DNA"/>
</dbReference>
<dbReference type="HOGENOM" id="CLU_580908_0_0_2"/>
<organism evidence="2 3">
    <name type="scientific">Pyrobaculum islandicum (strain DSM 4184 / JCM 9189 / GEO3)</name>
    <dbReference type="NCBI Taxonomy" id="384616"/>
    <lineage>
        <taxon>Archaea</taxon>
        <taxon>Thermoproteota</taxon>
        <taxon>Thermoprotei</taxon>
        <taxon>Thermoproteales</taxon>
        <taxon>Thermoproteaceae</taxon>
        <taxon>Pyrobaculum</taxon>
    </lineage>
</organism>
<dbReference type="InterPro" id="IPR023753">
    <property type="entry name" value="FAD/NAD-binding_dom"/>
</dbReference>
<gene>
    <name evidence="2" type="ordered locus">Pisl_1060</name>
</gene>
<feature type="domain" description="FAD/NAD(P)-binding" evidence="1">
    <location>
        <begin position="22"/>
        <end position="182"/>
    </location>
</feature>
<dbReference type="Proteomes" id="UP000002595">
    <property type="component" value="Chromosome"/>
</dbReference>
<dbReference type="AlphaFoldDB" id="A1RTF1"/>
<accession>A1RTF1</accession>
<dbReference type="OrthoDB" id="36306at2157"/>
<keyword evidence="3" id="KW-1185">Reference proteome</keyword>
<evidence type="ECO:0000313" key="2">
    <source>
        <dbReference type="EMBL" id="ABL88233.1"/>
    </source>
</evidence>
<reference evidence="2" key="1">
    <citation type="submission" date="2006-12" db="EMBL/GenBank/DDBJ databases">
        <title>Complete sequence of Pyrobaculum islandicum DSM 4184.</title>
        <authorList>
            <person name="Copeland A."/>
            <person name="Lucas S."/>
            <person name="Lapidus A."/>
            <person name="Barry K."/>
            <person name="Detter J.C."/>
            <person name="Glavina del Rio T."/>
            <person name="Dalin E."/>
            <person name="Tice H."/>
            <person name="Pitluck S."/>
            <person name="Meincke L."/>
            <person name="Brettin T."/>
            <person name="Bruce D."/>
            <person name="Han C."/>
            <person name="Tapia R."/>
            <person name="Gilna P."/>
            <person name="Schmutz J."/>
            <person name="Larimer F."/>
            <person name="Land M."/>
            <person name="Hauser L."/>
            <person name="Kyrpides N."/>
            <person name="Mikhailova N."/>
            <person name="Cozen A.E."/>
            <person name="Fitz-Gibbon S.T."/>
            <person name="House C.H."/>
            <person name="Saltikov C."/>
            <person name="Lowe T."/>
            <person name="Richardson P."/>
        </authorList>
    </citation>
    <scope>NUCLEOTIDE SEQUENCE [LARGE SCALE GENOMIC DNA]</scope>
    <source>
        <strain evidence="2">DSM 4184</strain>
    </source>
</reference>
<protein>
    <recommendedName>
        <fullName evidence="1">FAD/NAD(P)-binding domain-containing protein</fullName>
    </recommendedName>
</protein>
<dbReference type="RefSeq" id="WP_011762808.1">
    <property type="nucleotide sequence ID" value="NC_008701.1"/>
</dbReference>
<evidence type="ECO:0000313" key="3">
    <source>
        <dbReference type="Proteomes" id="UP000002595"/>
    </source>
</evidence>
<name>A1RTF1_PYRIL</name>
<dbReference type="KEGG" id="pis:Pisl_1060"/>
<dbReference type="PRINTS" id="PR00368">
    <property type="entry name" value="FADPNR"/>
</dbReference>
<evidence type="ECO:0000259" key="1">
    <source>
        <dbReference type="Pfam" id="PF07992"/>
    </source>
</evidence>
<dbReference type="GO" id="GO:0016491">
    <property type="term" value="F:oxidoreductase activity"/>
    <property type="evidence" value="ECO:0007669"/>
    <property type="project" value="InterPro"/>
</dbReference>
<dbReference type="Gene3D" id="3.50.50.60">
    <property type="entry name" value="FAD/NAD(P)-binding domain"/>
    <property type="match status" value="2"/>
</dbReference>
<proteinExistence type="predicted"/>